<sequence>MRKRPSKDVPAQSMIYFPNLMISEGKAFFVDNTIQIKALKHGGLLHYEWNTDLLEEGDGYMFVLGRYGRKLQHHTKKSVFTVNNWSIEFFSSKHWFTVSAAVVDGQINEYYCNINQPAVINGSEVSFVDYDLDLVQRGGVWMVIDEDEFAENAVKFGYPEPLMQQVREELAGLQARVAKRQFPFDGTIERLMARIPKQEAEVINPTA</sequence>
<proteinExistence type="predicted"/>
<accession>A0A1I1YJG8</accession>
<evidence type="ECO:0000259" key="2">
    <source>
        <dbReference type="Pfam" id="PF04167"/>
    </source>
</evidence>
<dbReference type="PANTHER" id="PTHR39159:SF1">
    <property type="entry name" value="UPF0374 PROTEIN YGAC"/>
    <property type="match status" value="1"/>
</dbReference>
<gene>
    <name evidence="3" type="ORF">SAMN05216378_2679</name>
</gene>
<dbReference type="STRING" id="1045775.SAMN05216378_2679"/>
<evidence type="ECO:0000256" key="1">
    <source>
        <dbReference type="ARBA" id="ARBA00022801"/>
    </source>
</evidence>
<dbReference type="InterPro" id="IPR035930">
    <property type="entry name" value="FomD-like_sf"/>
</dbReference>
<dbReference type="GO" id="GO:0016787">
    <property type="term" value="F:hydrolase activity"/>
    <property type="evidence" value="ECO:0007669"/>
    <property type="project" value="UniProtKB-KW"/>
</dbReference>
<dbReference type="InterPro" id="IPR050212">
    <property type="entry name" value="Ntdp-like"/>
</dbReference>
<keyword evidence="1" id="KW-0378">Hydrolase</keyword>
<dbReference type="InterPro" id="IPR007295">
    <property type="entry name" value="DUF402"/>
</dbReference>
<dbReference type="AlphaFoldDB" id="A0A1I1YJG8"/>
<reference evidence="4" key="1">
    <citation type="submission" date="2016-10" db="EMBL/GenBank/DDBJ databases">
        <authorList>
            <person name="Varghese N."/>
            <person name="Submissions S."/>
        </authorList>
    </citation>
    <scope>NUCLEOTIDE SEQUENCE [LARGE SCALE GENOMIC DNA]</scope>
    <source>
        <strain evidence="4">CGMCC 1.10784</strain>
    </source>
</reference>
<feature type="domain" description="DUF402" evidence="2">
    <location>
        <begin position="71"/>
        <end position="181"/>
    </location>
</feature>
<organism evidence="3 4">
    <name type="scientific">Paenibacillus catalpae</name>
    <dbReference type="NCBI Taxonomy" id="1045775"/>
    <lineage>
        <taxon>Bacteria</taxon>
        <taxon>Bacillati</taxon>
        <taxon>Bacillota</taxon>
        <taxon>Bacilli</taxon>
        <taxon>Bacillales</taxon>
        <taxon>Paenibacillaceae</taxon>
        <taxon>Paenibacillus</taxon>
    </lineage>
</organism>
<dbReference type="PANTHER" id="PTHR39159">
    <property type="match status" value="1"/>
</dbReference>
<dbReference type="SUPFAM" id="SSF159234">
    <property type="entry name" value="FomD-like"/>
    <property type="match status" value="1"/>
</dbReference>
<name>A0A1I1YJG8_9BACL</name>
<dbReference type="EMBL" id="FOMT01000002">
    <property type="protein sequence ID" value="SFE19696.1"/>
    <property type="molecule type" value="Genomic_DNA"/>
</dbReference>
<protein>
    <recommendedName>
        <fullName evidence="2">DUF402 domain-containing protein</fullName>
    </recommendedName>
</protein>
<dbReference type="Gene3D" id="2.40.380.10">
    <property type="entry name" value="FomD-like"/>
    <property type="match status" value="1"/>
</dbReference>
<dbReference type="Proteomes" id="UP000198855">
    <property type="component" value="Unassembled WGS sequence"/>
</dbReference>
<dbReference type="Pfam" id="PF04167">
    <property type="entry name" value="DUF402"/>
    <property type="match status" value="1"/>
</dbReference>
<evidence type="ECO:0000313" key="3">
    <source>
        <dbReference type="EMBL" id="SFE19696.1"/>
    </source>
</evidence>
<evidence type="ECO:0000313" key="4">
    <source>
        <dbReference type="Proteomes" id="UP000198855"/>
    </source>
</evidence>
<keyword evidence="4" id="KW-1185">Reference proteome</keyword>